<feature type="domain" description="Glycosyltransferase 2-like" evidence="1">
    <location>
        <begin position="7"/>
        <end position="174"/>
    </location>
</feature>
<dbReference type="GO" id="GO:0016740">
    <property type="term" value="F:transferase activity"/>
    <property type="evidence" value="ECO:0007669"/>
    <property type="project" value="UniProtKB-KW"/>
</dbReference>
<dbReference type="Proteomes" id="UP000034785">
    <property type="component" value="Unassembled WGS sequence"/>
</dbReference>
<comment type="caution">
    <text evidence="2">The sequence shown here is derived from an EMBL/GenBank/DDBJ whole genome shotgun (WGS) entry which is preliminary data.</text>
</comment>
<dbReference type="PANTHER" id="PTHR10859">
    <property type="entry name" value="GLYCOSYL TRANSFERASE"/>
    <property type="match status" value="1"/>
</dbReference>
<dbReference type="InterPro" id="IPR029044">
    <property type="entry name" value="Nucleotide-diphossugar_trans"/>
</dbReference>
<dbReference type="InterPro" id="IPR001173">
    <property type="entry name" value="Glyco_trans_2-like"/>
</dbReference>
<dbReference type="GO" id="GO:0006487">
    <property type="term" value="P:protein N-linked glycosylation"/>
    <property type="evidence" value="ECO:0007669"/>
    <property type="project" value="TreeGrafter"/>
</dbReference>
<gene>
    <name evidence="2" type="ORF">UV41_C0003G0006</name>
</gene>
<dbReference type="Gene3D" id="3.90.550.10">
    <property type="entry name" value="Spore Coat Polysaccharide Biosynthesis Protein SpsA, Chain A"/>
    <property type="match status" value="1"/>
</dbReference>
<dbReference type="AlphaFoldDB" id="A0A0G1DK36"/>
<proteinExistence type="predicted"/>
<evidence type="ECO:0000259" key="1">
    <source>
        <dbReference type="Pfam" id="PF00535"/>
    </source>
</evidence>
<evidence type="ECO:0000313" key="2">
    <source>
        <dbReference type="EMBL" id="KKS71221.1"/>
    </source>
</evidence>
<dbReference type="PANTHER" id="PTHR10859:SF91">
    <property type="entry name" value="DOLICHYL-PHOSPHATE BETA-GLUCOSYLTRANSFERASE"/>
    <property type="match status" value="1"/>
</dbReference>
<dbReference type="SUPFAM" id="SSF53448">
    <property type="entry name" value="Nucleotide-diphospho-sugar transferases"/>
    <property type="match status" value="1"/>
</dbReference>
<accession>A0A0G1DK36</accession>
<dbReference type="EMBL" id="LCEJ01000003">
    <property type="protein sequence ID" value="KKS71221.1"/>
    <property type="molecule type" value="Genomic_DNA"/>
</dbReference>
<protein>
    <submittedName>
        <fullName evidence="2">Glycosyl transferase, family 2</fullName>
    </submittedName>
</protein>
<evidence type="ECO:0000313" key="3">
    <source>
        <dbReference type="Proteomes" id="UP000034785"/>
    </source>
</evidence>
<reference evidence="2 3" key="1">
    <citation type="journal article" date="2015" name="Nature">
        <title>rRNA introns, odd ribosomes, and small enigmatic genomes across a large radiation of phyla.</title>
        <authorList>
            <person name="Brown C.T."/>
            <person name="Hug L.A."/>
            <person name="Thomas B.C."/>
            <person name="Sharon I."/>
            <person name="Castelle C.J."/>
            <person name="Singh A."/>
            <person name="Wilkins M.J."/>
            <person name="Williams K.H."/>
            <person name="Banfield J.F."/>
        </authorList>
    </citation>
    <scope>NUCLEOTIDE SEQUENCE [LARGE SCALE GENOMIC DNA]</scope>
</reference>
<keyword evidence="2" id="KW-0808">Transferase</keyword>
<sequence>MPKKLLSVIVPAYKQQATIYKDLENIDKVLLEGLSDYDHEIICVVDGDLDATFKEAKKVKSPRVSVVGYEQNKGKGYAVRFGMVRANGELVSFLDAGMDISPASIMMLMSHMQWYNADIIVGSKRHPVSRVNYPLLRHILSIGYHFGVKVLFGLSLRDTQSGIKIFRRQVLEKVLPRLLVKKYAIDIEMLAVAKSLGFKRIYEAPIEVTFDKRTSKISKRVLRTMLRMLLDTLAVFYRLKIQRYYKDGNERKWKFDPELQFRVNIG</sequence>
<dbReference type="Pfam" id="PF00535">
    <property type="entry name" value="Glycos_transf_2"/>
    <property type="match status" value="1"/>
</dbReference>
<organism evidence="2 3">
    <name type="scientific">Candidatus Daviesbacteria bacterium GW2011_GWA2_42_7</name>
    <dbReference type="NCBI Taxonomy" id="1618425"/>
    <lineage>
        <taxon>Bacteria</taxon>
        <taxon>Candidatus Daviesiibacteriota</taxon>
    </lineage>
</organism>
<name>A0A0G1DK36_9BACT</name>